<evidence type="ECO:0000313" key="1">
    <source>
        <dbReference type="EMBL" id="BDA79324.1"/>
    </source>
</evidence>
<protein>
    <recommendedName>
        <fullName evidence="3">Lipoprotein</fullName>
    </recommendedName>
</protein>
<dbReference type="Proteomes" id="UP000245263">
    <property type="component" value="Chromosome 1"/>
</dbReference>
<keyword evidence="2" id="KW-1185">Reference proteome</keyword>
<sequence>MEPFDPNTFMNKVKLKEAFYLMGRGKEADSDTMDQILANVIPKQESGFVLILRFLAGKLFVTTSEKSETEIPPLSFAFRGEEKPQFLLSYKMDDKDISLILSPNQEGTEVFLSVDVNPPASYQVQLKLDGDTIETIADLQKGKVFDSPITGDTSPEIVLLDKNKEIGRFHLLLHS</sequence>
<reference evidence="1 2" key="1">
    <citation type="submission" date="2021-08" db="EMBL/GenBank/DDBJ databases">
        <title>Complete genome sequence of Leptospira kobayashii strain E30.</title>
        <authorList>
            <person name="Nakao R."/>
            <person name="Nakamura S."/>
            <person name="Masuzawa T."/>
            <person name="Koizumi N."/>
        </authorList>
    </citation>
    <scope>NUCLEOTIDE SEQUENCE [LARGE SCALE GENOMIC DNA]</scope>
    <source>
        <strain evidence="1 2">E30</strain>
    </source>
</reference>
<gene>
    <name evidence="1" type="ORF">LPTSP3_g22540</name>
</gene>
<dbReference type="RefSeq" id="WP_109019265.1">
    <property type="nucleotide sequence ID" value="NZ_AP025028.1"/>
</dbReference>
<dbReference type="EMBL" id="AP025028">
    <property type="protein sequence ID" value="BDA79324.1"/>
    <property type="molecule type" value="Genomic_DNA"/>
</dbReference>
<organism evidence="1 2">
    <name type="scientific">Leptospira kobayashii</name>
    <dbReference type="NCBI Taxonomy" id="1917830"/>
    <lineage>
        <taxon>Bacteria</taxon>
        <taxon>Pseudomonadati</taxon>
        <taxon>Spirochaetota</taxon>
        <taxon>Spirochaetia</taxon>
        <taxon>Leptospirales</taxon>
        <taxon>Leptospiraceae</taxon>
        <taxon>Leptospira</taxon>
    </lineage>
</organism>
<evidence type="ECO:0000313" key="2">
    <source>
        <dbReference type="Proteomes" id="UP000245263"/>
    </source>
</evidence>
<accession>A0ABN6KE73</accession>
<name>A0ABN6KE73_9LEPT</name>
<evidence type="ECO:0008006" key="3">
    <source>
        <dbReference type="Google" id="ProtNLM"/>
    </source>
</evidence>
<proteinExistence type="predicted"/>